<dbReference type="AlphaFoldDB" id="A0A5C4JBT8"/>
<sequence length="412" mass="43876">MSVDGWSVGPFGLDNGKGATLSGLRTVLMVVHHLTSATRLADVAPLVERDRRIQTVYTVAPTSALTAGTAHHLAASGAVVVPFEQASQTQFDLAVAAGDGALERIHAPVLVLQHGAGPAKLARRWDGAGPPAAPPIAGLRREAIVAGGRVIPSVLAFAHRDHRDALERICPEALPVARIVGDPAYDRLLASLPFRDRHRAALGVADGRRLVVVSSTWGSRALLGRHRDLVRQLALDLPSEEYRIVMAVHPVVWSWHGFRQLTAWYDDCLRLGVGLLPFHEGWRAALAAADLVIGDHGSVTAYGAAAGVPVLLGAFPADEVVPGSLSDLLGRCAPHLDPHRPLLGQVQDAIANPCSRVPLCDRLTSEPGRAAVLLRREMYSLMGIEEPAEPPAAEPVPPPELITCHRERSGLS</sequence>
<accession>A0A5C4JBT8</accession>
<evidence type="ECO:0000256" key="1">
    <source>
        <dbReference type="SAM" id="MobiDB-lite"/>
    </source>
</evidence>
<reference evidence="2 3" key="1">
    <citation type="submission" date="2019-05" db="EMBL/GenBank/DDBJ databases">
        <title>Draft genome sequence of Actinomadura sp. 14C53.</title>
        <authorList>
            <person name="Saricaoglu S."/>
            <person name="Isik K."/>
        </authorList>
    </citation>
    <scope>NUCLEOTIDE SEQUENCE [LARGE SCALE GENOMIC DNA]</scope>
    <source>
        <strain evidence="2 3">14C53</strain>
    </source>
</reference>
<feature type="region of interest" description="Disordered" evidence="1">
    <location>
        <begin position="387"/>
        <end position="412"/>
    </location>
</feature>
<evidence type="ECO:0000313" key="3">
    <source>
        <dbReference type="Proteomes" id="UP000309174"/>
    </source>
</evidence>
<feature type="compositionally biased region" description="Pro residues" evidence="1">
    <location>
        <begin position="389"/>
        <end position="400"/>
    </location>
</feature>
<dbReference type="EMBL" id="VCKW01000073">
    <property type="protein sequence ID" value="TMR00623.1"/>
    <property type="molecule type" value="Genomic_DNA"/>
</dbReference>
<dbReference type="Proteomes" id="UP000309174">
    <property type="component" value="Unassembled WGS sequence"/>
</dbReference>
<dbReference type="OrthoDB" id="3661391at2"/>
<dbReference type="SUPFAM" id="SSF53756">
    <property type="entry name" value="UDP-Glycosyltransferase/glycogen phosphorylase"/>
    <property type="match status" value="1"/>
</dbReference>
<protein>
    <submittedName>
        <fullName evidence="2">UDP-N-acetyl glucosamine 2-epimerase</fullName>
    </submittedName>
</protein>
<proteinExistence type="predicted"/>
<feature type="compositionally biased region" description="Basic and acidic residues" evidence="1">
    <location>
        <begin position="403"/>
        <end position="412"/>
    </location>
</feature>
<keyword evidence="3" id="KW-1185">Reference proteome</keyword>
<dbReference type="RefSeq" id="WP_138645991.1">
    <property type="nucleotide sequence ID" value="NZ_VCKW01000073.1"/>
</dbReference>
<name>A0A5C4JBT8_9ACTN</name>
<evidence type="ECO:0000313" key="2">
    <source>
        <dbReference type="EMBL" id="TMR00623.1"/>
    </source>
</evidence>
<organism evidence="2 3">
    <name type="scientific">Actinomadura soli</name>
    <dbReference type="NCBI Taxonomy" id="2508997"/>
    <lineage>
        <taxon>Bacteria</taxon>
        <taxon>Bacillati</taxon>
        <taxon>Actinomycetota</taxon>
        <taxon>Actinomycetes</taxon>
        <taxon>Streptosporangiales</taxon>
        <taxon>Thermomonosporaceae</taxon>
        <taxon>Actinomadura</taxon>
    </lineage>
</organism>
<comment type="caution">
    <text evidence="2">The sequence shown here is derived from an EMBL/GenBank/DDBJ whole genome shotgun (WGS) entry which is preliminary data.</text>
</comment>
<gene>
    <name evidence="2" type="ORF">ETD83_16365</name>
</gene>